<evidence type="ECO:0000259" key="1">
    <source>
        <dbReference type="PROSITE" id="PS51707"/>
    </source>
</evidence>
<dbReference type="InterPro" id="IPR038186">
    <property type="entry name" value="CHAD_dom_sf"/>
</dbReference>
<accession>A0ABT9TLQ4</accession>
<feature type="domain" description="CYTH" evidence="1">
    <location>
        <begin position="6"/>
        <end position="200"/>
    </location>
</feature>
<dbReference type="InterPro" id="IPR033469">
    <property type="entry name" value="CYTH-like_dom_sf"/>
</dbReference>
<dbReference type="InterPro" id="IPR023577">
    <property type="entry name" value="CYTH_domain"/>
</dbReference>
<sequence length="514" mass="55850">MATSSSVEAEQKFDALESTPLPMLDAIDGVGRVGDPVSHTLEATYFDTSRLSLARHGITLRRRTGGHDAGWHLKLPLGPGKRTEIHAPLGSADTVPVELMDRVLAYTRAHAVLAVATLHTDRMSYALYGGQGERLADFVDDRVRAHVTVGDDRRLEWREWEVELAASDGTGDSLLATLTRQLSAAGATPSHRSSKLATALGGLGGELPMAGKADRKPDAAKGAGKKRAADAVLSYLQRQLAGLLLQDAHVRLGRDDSVHQMRAFTRRIRSVLHSYRPLFAPGPVNDLERGLKSLAETLGRYRDTEVLHERLRDALDELPENLVLGPLHDELDQRMMIRADTALAAIRTRLTSPGYFRLLDDLEAFIEAPPLTEKGRAPARKTTAKLVNKAVKRLRKRHDAAVSAAVGQSRDEALHRVRKSAKKLRFAAAAAESVHGKPAAKLGKAAHKVQSVLGTHQDSVLARRELLDLGSAPGTASAAFTYGVLHARESAVSDATERKYLKGSAKTLKLRLKK</sequence>
<keyword evidence="4" id="KW-1185">Reference proteome</keyword>
<dbReference type="PANTHER" id="PTHR39339:SF1">
    <property type="entry name" value="CHAD DOMAIN-CONTAINING PROTEIN"/>
    <property type="match status" value="1"/>
</dbReference>
<dbReference type="SMART" id="SM01118">
    <property type="entry name" value="CYTH"/>
    <property type="match status" value="1"/>
</dbReference>
<dbReference type="PANTHER" id="PTHR39339">
    <property type="entry name" value="SLR1444 PROTEIN"/>
    <property type="match status" value="1"/>
</dbReference>
<feature type="domain" description="CHAD" evidence="2">
    <location>
        <begin position="225"/>
        <end position="513"/>
    </location>
</feature>
<dbReference type="Pfam" id="PF01928">
    <property type="entry name" value="CYTH"/>
    <property type="match status" value="1"/>
</dbReference>
<dbReference type="SMART" id="SM00880">
    <property type="entry name" value="CHAD"/>
    <property type="match status" value="1"/>
</dbReference>
<gene>
    <name evidence="3" type="ORF">J2T10_002246</name>
</gene>
<reference evidence="3 4" key="1">
    <citation type="submission" date="2023-07" db="EMBL/GenBank/DDBJ databases">
        <title>Sorghum-associated microbial communities from plants grown in Nebraska, USA.</title>
        <authorList>
            <person name="Schachtman D."/>
        </authorList>
    </citation>
    <scope>NUCLEOTIDE SEQUENCE [LARGE SCALE GENOMIC DNA]</scope>
    <source>
        <strain evidence="3 4">CC523</strain>
    </source>
</reference>
<dbReference type="SUPFAM" id="SSF55154">
    <property type="entry name" value="CYTH-like phosphatases"/>
    <property type="match status" value="1"/>
</dbReference>
<dbReference type="Gene3D" id="1.40.20.10">
    <property type="entry name" value="CHAD domain"/>
    <property type="match status" value="1"/>
</dbReference>
<organism evidence="3 4">
    <name type="scientific">Paenarthrobacter nicotinovorans</name>
    <name type="common">Arthrobacter nicotinovorans</name>
    <dbReference type="NCBI Taxonomy" id="29320"/>
    <lineage>
        <taxon>Bacteria</taxon>
        <taxon>Bacillati</taxon>
        <taxon>Actinomycetota</taxon>
        <taxon>Actinomycetes</taxon>
        <taxon>Micrococcales</taxon>
        <taxon>Micrococcaceae</taxon>
        <taxon>Paenarthrobacter</taxon>
    </lineage>
</organism>
<dbReference type="RefSeq" id="WP_306878251.1">
    <property type="nucleotide sequence ID" value="NZ_JAUSSW010000005.1"/>
</dbReference>
<dbReference type="PROSITE" id="PS51708">
    <property type="entry name" value="CHAD"/>
    <property type="match status" value="1"/>
</dbReference>
<dbReference type="Proteomes" id="UP001244563">
    <property type="component" value="Unassembled WGS sequence"/>
</dbReference>
<dbReference type="EMBL" id="JAUSSW010000005">
    <property type="protein sequence ID" value="MDQ0102593.1"/>
    <property type="molecule type" value="Genomic_DNA"/>
</dbReference>
<comment type="caution">
    <text evidence="3">The sequence shown here is derived from an EMBL/GenBank/DDBJ whole genome shotgun (WGS) entry which is preliminary data.</text>
</comment>
<proteinExistence type="predicted"/>
<evidence type="ECO:0000313" key="3">
    <source>
        <dbReference type="EMBL" id="MDQ0102593.1"/>
    </source>
</evidence>
<dbReference type="PROSITE" id="PS51707">
    <property type="entry name" value="CYTH"/>
    <property type="match status" value="1"/>
</dbReference>
<dbReference type="Pfam" id="PF05235">
    <property type="entry name" value="CHAD"/>
    <property type="match status" value="1"/>
</dbReference>
<dbReference type="Gene3D" id="2.40.320.10">
    <property type="entry name" value="Hypothetical Protein Pfu-838710-001"/>
    <property type="match status" value="1"/>
</dbReference>
<protein>
    <submittedName>
        <fullName evidence="3">CHAD domain-containing protein</fullName>
    </submittedName>
</protein>
<dbReference type="CDD" id="cd07374">
    <property type="entry name" value="CYTH-like_Pase"/>
    <property type="match status" value="1"/>
</dbReference>
<evidence type="ECO:0000313" key="4">
    <source>
        <dbReference type="Proteomes" id="UP001244563"/>
    </source>
</evidence>
<dbReference type="InterPro" id="IPR007899">
    <property type="entry name" value="CHAD_dom"/>
</dbReference>
<name>A0ABT9TLQ4_PAENI</name>
<evidence type="ECO:0000259" key="2">
    <source>
        <dbReference type="PROSITE" id="PS51708"/>
    </source>
</evidence>